<comment type="caution">
    <text evidence="2">The sequence shown here is derived from an EMBL/GenBank/DDBJ whole genome shotgun (WGS) entry which is preliminary data.</text>
</comment>
<dbReference type="GO" id="GO:0003723">
    <property type="term" value="F:RNA binding"/>
    <property type="evidence" value="ECO:0007669"/>
    <property type="project" value="TreeGrafter"/>
</dbReference>
<gene>
    <name evidence="2" type="ORF">FVE85_1906</name>
</gene>
<feature type="compositionally biased region" description="Basic and acidic residues" evidence="1">
    <location>
        <begin position="1087"/>
        <end position="1100"/>
    </location>
</feature>
<protein>
    <submittedName>
        <fullName evidence="2">Tbc2 translation factor, chloroplastic</fullName>
    </submittedName>
</protein>
<dbReference type="GO" id="GO:0044528">
    <property type="term" value="P:regulation of mitochondrial mRNA stability"/>
    <property type="evidence" value="ECO:0007669"/>
    <property type="project" value="TreeGrafter"/>
</dbReference>
<dbReference type="GO" id="GO:1901259">
    <property type="term" value="P:chloroplast rRNA processing"/>
    <property type="evidence" value="ECO:0007669"/>
    <property type="project" value="TreeGrafter"/>
</dbReference>
<sequence>MEGARLDTMTLGFVVSAGPCAVAQLHARRVRRVSLAANEATAWLSGEQNARQPTASRLASRRAFRRRRSSAVAGDLQMMFAIHDQPVDRESSNTLSRPVQREYSIDARSAGDREQRLRDVPRSARLIESSVPDASDEFEPPLVELTFDDESMDNMEQARSRVGGDLPQIRASVPVPELPHVNQGRLRSGESSLEHGYDGIQLDANTHAEVVLSDSELVEMSCAEAKTELTALGLALTQQSENIQVTWFARLDRVVKSTAFADAGVSHESLRLLRRCSAVSDRHCSAVQSYVDHFQFFPFWNAQVQRYAGEIELAAWISSLEQLAALRQIPSTSFCRAFQERFALDSSSLAPQQLKSLLHSAAELQLRPTLGVSFLQTCAACCVQLTPNFSPSHFIDVARAFACLDVQPGDAFWDSMFECLLKAEDDDLDVTTMSRLLWACGLLRRQPPAWFWTRWCDAASKISDTGTLPFLVEALYATIRLGLFETHGSSGAASRISRTFFTLFHDMLDEKQRLDERKWGFRFLVDSLLVAAHLTKQSQLDSELESESNINPRSSSKSGNLLEPFLQGWHNLCTDFFIRQETKQALDYEWTAELTARLWSALGLAGFRPRDDFFGKAIVRHTNRFRASFTVHEVSDVLIAHARLRIRSSDALYQHALGFFVNFDGDADQLPGTESNEEILSIGLTPASASDLLWAFAYSEVRPWPGLIGYIYRLFRSRPMDFGPTELSCILWSLGRLDVIVWEPFLEEWYAQFNRVVTAADAVPERQFSTDELSDLMYGFARLRVNPRKDFLSKWAKAIRRDLATQASTRVVANLMWSFSVLGIKPAEGFFKHWYKAAVRNRGLFSVSELTNTMYAFGRLTILPREEWMSLFFEAFSHGAARWTPYSLVTVFCALARLKIRPTADFMERWYSEYFRLEDEFTCVHLGESFWAFAVIEIMPRFDWVASFERQFDRMQQTASPPALVNAMYGFSVLGLFPSAAFVDVWYSIFEREQYFFSVRQILDARRGFERLDLVVRPVIDERAAFLLGLGNAPLSSPSMSPEREDSPAQEITSGPQRGEVKERNLSNEEKQNLQSTSLLLKYPAIKTEDRSERATDKSTTRSARNGDAVGSLERRRSTPSPSQPKSSRAREAFIERHYRRELAGLQTRVETVESLIRVPDSDPAHTVSADQDVPDLKDEDDLLLEEYDVDGSVQEEHQFPT</sequence>
<proteinExistence type="predicted"/>
<accession>A0A5J4YW57</accession>
<dbReference type="InterPro" id="IPR050870">
    <property type="entry name" value="FAST_kinase"/>
</dbReference>
<dbReference type="GO" id="GO:0000963">
    <property type="term" value="P:mitochondrial RNA processing"/>
    <property type="evidence" value="ECO:0007669"/>
    <property type="project" value="TreeGrafter"/>
</dbReference>
<evidence type="ECO:0000313" key="2">
    <source>
        <dbReference type="EMBL" id="KAA8495751.1"/>
    </source>
</evidence>
<name>A0A5J4YW57_PORPP</name>
<evidence type="ECO:0000256" key="1">
    <source>
        <dbReference type="SAM" id="MobiDB-lite"/>
    </source>
</evidence>
<dbReference type="Proteomes" id="UP000324585">
    <property type="component" value="Unassembled WGS sequence"/>
</dbReference>
<organism evidence="2 3">
    <name type="scientific">Porphyridium purpureum</name>
    <name type="common">Red alga</name>
    <name type="synonym">Porphyridium cruentum</name>
    <dbReference type="NCBI Taxonomy" id="35688"/>
    <lineage>
        <taxon>Eukaryota</taxon>
        <taxon>Rhodophyta</taxon>
        <taxon>Bangiophyceae</taxon>
        <taxon>Porphyridiales</taxon>
        <taxon>Porphyridiaceae</taxon>
        <taxon>Porphyridium</taxon>
    </lineage>
</organism>
<feature type="region of interest" description="Disordered" evidence="1">
    <location>
        <begin position="1036"/>
        <end position="1131"/>
    </location>
</feature>
<feature type="compositionally biased region" description="Basic and acidic residues" evidence="1">
    <location>
        <begin position="99"/>
        <end position="122"/>
    </location>
</feature>
<dbReference type="EMBL" id="VRMN01000003">
    <property type="protein sequence ID" value="KAA8495751.1"/>
    <property type="molecule type" value="Genomic_DNA"/>
</dbReference>
<dbReference type="GO" id="GO:0005759">
    <property type="term" value="C:mitochondrial matrix"/>
    <property type="evidence" value="ECO:0007669"/>
    <property type="project" value="TreeGrafter"/>
</dbReference>
<dbReference type="AlphaFoldDB" id="A0A5J4YW57"/>
<feature type="region of interest" description="Disordered" evidence="1">
    <location>
        <begin position="85"/>
        <end position="124"/>
    </location>
</feature>
<reference evidence="3" key="1">
    <citation type="journal article" date="2019" name="Nat. Commun.">
        <title>Expansion of phycobilisome linker gene families in mesophilic red algae.</title>
        <authorList>
            <person name="Lee J."/>
            <person name="Kim D."/>
            <person name="Bhattacharya D."/>
            <person name="Yoon H.S."/>
        </authorList>
    </citation>
    <scope>NUCLEOTIDE SEQUENCE [LARGE SCALE GENOMIC DNA]</scope>
    <source>
        <strain evidence="3">CCMP 1328</strain>
    </source>
</reference>
<keyword evidence="3" id="KW-1185">Reference proteome</keyword>
<feature type="compositionally biased region" description="Basic and acidic residues" evidence="1">
    <location>
        <begin position="1059"/>
        <end position="1072"/>
    </location>
</feature>
<dbReference type="GO" id="GO:0009507">
    <property type="term" value="C:chloroplast"/>
    <property type="evidence" value="ECO:0007669"/>
    <property type="project" value="GOC"/>
</dbReference>
<evidence type="ECO:0000313" key="3">
    <source>
        <dbReference type="Proteomes" id="UP000324585"/>
    </source>
</evidence>
<dbReference type="PANTHER" id="PTHR21228:SF40">
    <property type="entry name" value="LD45607P"/>
    <property type="match status" value="1"/>
</dbReference>
<dbReference type="GO" id="GO:0035770">
    <property type="term" value="C:ribonucleoprotein granule"/>
    <property type="evidence" value="ECO:0007669"/>
    <property type="project" value="TreeGrafter"/>
</dbReference>
<dbReference type="PANTHER" id="PTHR21228">
    <property type="entry name" value="FAST LEU-RICH DOMAIN-CONTAINING"/>
    <property type="match status" value="1"/>
</dbReference>